<dbReference type="InterPro" id="IPR022697">
    <property type="entry name" value="HDH_short"/>
</dbReference>
<organism evidence="7 8">
    <name type="scientific">Methanosuratincola subterraneus</name>
    <dbReference type="NCBI Taxonomy" id="2593994"/>
    <lineage>
        <taxon>Archaea</taxon>
        <taxon>Thermoproteota</taxon>
        <taxon>Methanosuratincolia</taxon>
        <taxon>Candidatus Methanomethylicales</taxon>
        <taxon>Candidatus Methanomethylicaceae</taxon>
        <taxon>Candidatus Methanosuratincola (ex Vanwonterghem et al. 2016)</taxon>
    </lineage>
</organism>
<reference evidence="7 8" key="1">
    <citation type="submission" date="2018-12" db="EMBL/GenBank/DDBJ databases">
        <title>The complete genome of the methanogenic archaea of the candidate phylum Verstraetearchaeota, obtained from the metagenome of underground thermal water.</title>
        <authorList>
            <person name="Kadnikov V.V."/>
            <person name="Mardanov A.V."/>
            <person name="Beletsky A.V."/>
            <person name="Karnachuk O.V."/>
            <person name="Ravin N.V."/>
        </authorList>
    </citation>
    <scope>NUCLEOTIDE SEQUENCE [LARGE SCALE GENOMIC DNA]</scope>
    <source>
        <strain evidence="7">Ch88</strain>
    </source>
</reference>
<proteinExistence type="inferred from homology"/>
<evidence type="ECO:0000256" key="5">
    <source>
        <dbReference type="PIRSR" id="PIRSR036497-2"/>
    </source>
</evidence>
<evidence type="ECO:0000313" key="8">
    <source>
        <dbReference type="Proteomes" id="UP000288215"/>
    </source>
</evidence>
<dbReference type="PIRSF" id="PIRSF036497">
    <property type="entry name" value="HDH_short"/>
    <property type="match status" value="1"/>
</dbReference>
<dbReference type="NCBIfam" id="NF004912">
    <property type="entry name" value="PRK06270.1"/>
    <property type="match status" value="1"/>
</dbReference>
<dbReference type="Gene3D" id="3.30.360.10">
    <property type="entry name" value="Dihydrodipicolinate Reductase, domain 2"/>
    <property type="match status" value="1"/>
</dbReference>
<dbReference type="PANTHER" id="PTHR43331:SF1">
    <property type="entry name" value="HOMOSERINE DEHYDROGENASE"/>
    <property type="match status" value="1"/>
</dbReference>
<dbReference type="SUPFAM" id="SSF55347">
    <property type="entry name" value="Glyceraldehyde-3-phosphate dehydrogenase-like, C-terminal domain"/>
    <property type="match status" value="1"/>
</dbReference>
<feature type="domain" description="Homoserine dehydrogenase catalytic" evidence="6">
    <location>
        <begin position="158"/>
        <end position="336"/>
    </location>
</feature>
<comment type="similarity">
    <text evidence="1">Belongs to the homoserine dehydrogenase family.</text>
</comment>
<evidence type="ECO:0000256" key="2">
    <source>
        <dbReference type="ARBA" id="ARBA00013213"/>
    </source>
</evidence>
<feature type="binding site" evidence="5">
    <location>
        <begin position="9"/>
        <end position="14"/>
    </location>
    <ligand>
        <name>NADP(+)</name>
        <dbReference type="ChEBI" id="CHEBI:58349"/>
    </ligand>
</feature>
<feature type="binding site" evidence="5">
    <location>
        <position position="210"/>
    </location>
    <ligand>
        <name>L-homoserine</name>
        <dbReference type="ChEBI" id="CHEBI:57476"/>
    </ligand>
</feature>
<dbReference type="PANTHER" id="PTHR43331">
    <property type="entry name" value="HOMOSERINE DEHYDROGENASE"/>
    <property type="match status" value="1"/>
</dbReference>
<dbReference type="UniPathway" id="UPA00050">
    <property type="reaction ID" value="UER00063"/>
</dbReference>
<dbReference type="EMBL" id="RXGA01000003">
    <property type="protein sequence ID" value="RWX72869.1"/>
    <property type="molecule type" value="Genomic_DNA"/>
</dbReference>
<dbReference type="Proteomes" id="UP000288215">
    <property type="component" value="Unassembled WGS sequence"/>
</dbReference>
<evidence type="ECO:0000313" key="7">
    <source>
        <dbReference type="EMBL" id="RWX72869.1"/>
    </source>
</evidence>
<sequence>MRFDIAFIGFGTVGRGFADLLLEKRELLKEIGVEWKVVAISDIKGGSVLDPNGIDLAEAVRLADSGKGIEGIGGEKKGLGALETIRESGANFVVEVTWTNIRDGEPGYSHIRAALEMGKHVATTNKGPIALHYRELMRISAERGGRLRFEGTVLSGTPVFNLFDGPLSASRVTSIRGIVNGTTNLILSEMEKGRGYADVLKEAQRMGYAEADPTMDVEGWDAAAKAAILANHFFGADIKPENVVRKGISGLTLEEVTGAIRKGGRIKLLARAWRDERGEARAEVSPTWLPASDPLASIGGVSNALTFSTDTLGEVTIVGPGAGRRATGYALMADMISIARSLA</sequence>
<keyword evidence="5" id="KW-0521">NADP</keyword>
<evidence type="ECO:0000259" key="6">
    <source>
        <dbReference type="Pfam" id="PF00742"/>
    </source>
</evidence>
<dbReference type="FunFam" id="3.30.360.10:FF:000005">
    <property type="entry name" value="Homoserine dehydrogenase"/>
    <property type="match status" value="1"/>
</dbReference>
<evidence type="ECO:0000256" key="3">
    <source>
        <dbReference type="ARBA" id="ARBA00023002"/>
    </source>
</evidence>
<evidence type="ECO:0000256" key="4">
    <source>
        <dbReference type="PIRSR" id="PIRSR036497-1"/>
    </source>
</evidence>
<dbReference type="Gene3D" id="3.40.50.720">
    <property type="entry name" value="NAD(P)-binding Rossmann-like Domain"/>
    <property type="match status" value="1"/>
</dbReference>
<feature type="active site" description="Proton donor" evidence="4">
    <location>
        <position position="225"/>
    </location>
</feature>
<dbReference type="SUPFAM" id="SSF51735">
    <property type="entry name" value="NAD(P)-binding Rossmann-fold domains"/>
    <property type="match status" value="1"/>
</dbReference>
<accession>A0A3S3VBK2</accession>
<dbReference type="InterPro" id="IPR036291">
    <property type="entry name" value="NAD(P)-bd_dom_sf"/>
</dbReference>
<gene>
    <name evidence="7" type="ORF">Metus_0843</name>
</gene>
<dbReference type="GO" id="GO:0004412">
    <property type="term" value="F:homoserine dehydrogenase activity"/>
    <property type="evidence" value="ECO:0007669"/>
    <property type="project" value="UniProtKB-EC"/>
</dbReference>
<evidence type="ECO:0000256" key="1">
    <source>
        <dbReference type="ARBA" id="ARBA00006753"/>
    </source>
</evidence>
<protein>
    <recommendedName>
        <fullName evidence="2">homoserine dehydrogenase</fullName>
        <ecNumber evidence="2">1.1.1.3</ecNumber>
    </recommendedName>
</protein>
<feature type="binding site" evidence="5">
    <location>
        <position position="126"/>
    </location>
    <ligand>
        <name>NADPH</name>
        <dbReference type="ChEBI" id="CHEBI:57783"/>
    </ligand>
</feature>
<name>A0A3S3VBK2_METS7</name>
<dbReference type="EC" id="1.1.1.3" evidence="2"/>
<keyword evidence="3" id="KW-0560">Oxidoreductase</keyword>
<comment type="caution">
    <text evidence="7">The sequence shown here is derived from an EMBL/GenBank/DDBJ whole genome shotgun (WGS) entry which is preliminary data.</text>
</comment>
<dbReference type="Pfam" id="PF00742">
    <property type="entry name" value="Homoserine_dh"/>
    <property type="match status" value="1"/>
</dbReference>
<dbReference type="InterPro" id="IPR001342">
    <property type="entry name" value="HDH_cat"/>
</dbReference>
<dbReference type="UniPathway" id="UPA00051">
    <property type="reaction ID" value="UER00465"/>
</dbReference>
<dbReference type="PROSITE" id="PS01042">
    <property type="entry name" value="HOMOSER_DHGENASE"/>
    <property type="match status" value="1"/>
</dbReference>
<dbReference type="NCBIfam" id="NF004976">
    <property type="entry name" value="PRK06349.1"/>
    <property type="match status" value="1"/>
</dbReference>
<dbReference type="AlphaFoldDB" id="A0A3S3VBK2"/>
<dbReference type="InterPro" id="IPR019811">
    <property type="entry name" value="HDH_CS"/>
</dbReference>
<dbReference type="GO" id="GO:0009088">
    <property type="term" value="P:threonine biosynthetic process"/>
    <property type="evidence" value="ECO:0007669"/>
    <property type="project" value="UniProtKB-UniPathway"/>
</dbReference>